<accession>A0A2H0UQH0</accession>
<name>A0A2H0UQH0_9BACT</name>
<protein>
    <recommendedName>
        <fullName evidence="3">GrpB family protein</fullName>
    </recommendedName>
</protein>
<proteinExistence type="predicted"/>
<dbReference type="EMBL" id="PFBB01000013">
    <property type="protein sequence ID" value="PIR88644.1"/>
    <property type="molecule type" value="Genomic_DNA"/>
</dbReference>
<dbReference type="Gene3D" id="3.30.460.10">
    <property type="entry name" value="Beta Polymerase, domain 2"/>
    <property type="match status" value="1"/>
</dbReference>
<comment type="caution">
    <text evidence="1">The sequence shown here is derived from an EMBL/GenBank/DDBJ whole genome shotgun (WGS) entry which is preliminary data.</text>
</comment>
<reference evidence="2" key="1">
    <citation type="submission" date="2017-09" db="EMBL/GenBank/DDBJ databases">
        <title>Depth-based differentiation of microbial function through sediment-hosted aquifers and enrichment of novel symbionts in the deep terrestrial subsurface.</title>
        <authorList>
            <person name="Probst A.J."/>
            <person name="Ladd B."/>
            <person name="Jarett J.K."/>
            <person name="Geller-Mcgrath D.E."/>
            <person name="Sieber C.M.K."/>
            <person name="Emerson J.B."/>
            <person name="Anantharaman K."/>
            <person name="Thomas B.C."/>
            <person name="Malmstrom R."/>
            <person name="Stieglmeier M."/>
            <person name="Klingl A."/>
            <person name="Woyke T."/>
            <person name="Ryan C.M."/>
            <person name="Banfield J.F."/>
        </authorList>
    </citation>
    <scope>NUCLEOTIDE SEQUENCE [LARGE SCALE GENOMIC DNA]</scope>
</reference>
<dbReference type="PANTHER" id="PTHR34822">
    <property type="entry name" value="GRPB DOMAIN PROTEIN (AFU_ORTHOLOGUE AFUA_1G01530)"/>
    <property type="match status" value="1"/>
</dbReference>
<dbReference type="AlphaFoldDB" id="A0A2H0UQH0"/>
<dbReference type="PANTHER" id="PTHR34822:SF1">
    <property type="entry name" value="GRPB FAMILY PROTEIN"/>
    <property type="match status" value="1"/>
</dbReference>
<dbReference type="Pfam" id="PF04229">
    <property type="entry name" value="GrpB"/>
    <property type="match status" value="1"/>
</dbReference>
<sequence length="183" mass="21067">MEKIESDFSHEQIAPYNPKWIDLYETEATKLKEIFGDKLLGIEHIGSTSIPGLPAKPIIDLMILIDSHKNASKFIPPLQGLDYPFDSTSHTDQSTERHFFRKGNPTKFHLSVAYADRGGFWKRQLAFRDYLREHPDQRDRYAELKQKLIKEDPTGKSGYIGGKTELINEILDKAGFEKRKSTE</sequence>
<evidence type="ECO:0000313" key="1">
    <source>
        <dbReference type="EMBL" id="PIR88644.1"/>
    </source>
</evidence>
<evidence type="ECO:0008006" key="3">
    <source>
        <dbReference type="Google" id="ProtNLM"/>
    </source>
</evidence>
<dbReference type="InterPro" id="IPR043519">
    <property type="entry name" value="NT_sf"/>
</dbReference>
<dbReference type="Proteomes" id="UP000229615">
    <property type="component" value="Unassembled WGS sequence"/>
</dbReference>
<evidence type="ECO:0000313" key="2">
    <source>
        <dbReference type="Proteomes" id="UP000229615"/>
    </source>
</evidence>
<gene>
    <name evidence="1" type="ORF">COU09_01160</name>
</gene>
<organism evidence="1 2">
    <name type="scientific">Candidatus Harrisonbacteria bacterium CG10_big_fil_rev_8_21_14_0_10_44_23</name>
    <dbReference type="NCBI Taxonomy" id="1974585"/>
    <lineage>
        <taxon>Bacteria</taxon>
        <taxon>Candidatus Harrisoniibacteriota</taxon>
    </lineage>
</organism>
<dbReference type="InterPro" id="IPR007344">
    <property type="entry name" value="GrpB/CoaE"/>
</dbReference>
<dbReference type="SUPFAM" id="SSF81301">
    <property type="entry name" value="Nucleotidyltransferase"/>
    <property type="match status" value="1"/>
</dbReference>